<dbReference type="PANTHER" id="PTHR43296">
    <property type="entry name" value="PEROXISOMAL 2,4-DIENOYL-COA REDUCTASE"/>
    <property type="match status" value="1"/>
</dbReference>
<reference evidence="3" key="2">
    <citation type="journal article" date="2021" name="Microbiome">
        <title>Successional dynamics and alternative stable states in a saline activated sludge microbial community over 9 years.</title>
        <authorList>
            <person name="Wang Y."/>
            <person name="Ye J."/>
            <person name="Ju F."/>
            <person name="Liu L."/>
            <person name="Boyd J.A."/>
            <person name="Deng Y."/>
            <person name="Parks D.H."/>
            <person name="Jiang X."/>
            <person name="Yin X."/>
            <person name="Woodcroft B.J."/>
            <person name="Tyson G.W."/>
            <person name="Hugenholtz P."/>
            <person name="Polz M.F."/>
            <person name="Zhang T."/>
        </authorList>
    </citation>
    <scope>NUCLEOTIDE SEQUENCE</scope>
    <source>
        <strain evidence="3">HKST-UBA02</strain>
    </source>
</reference>
<protein>
    <submittedName>
        <fullName evidence="3">SDR family oxidoreductase</fullName>
    </submittedName>
</protein>
<dbReference type="PANTHER" id="PTHR43296:SF2">
    <property type="entry name" value="PEROXISOMAL 2,4-DIENOYL-COA REDUCTASE [(3E)-ENOYL-COA-PRODUCING]"/>
    <property type="match status" value="1"/>
</dbReference>
<evidence type="ECO:0000256" key="2">
    <source>
        <dbReference type="ARBA" id="ARBA00023002"/>
    </source>
</evidence>
<dbReference type="InterPro" id="IPR036291">
    <property type="entry name" value="NAD(P)-bd_dom_sf"/>
</dbReference>
<dbReference type="InterPro" id="IPR002347">
    <property type="entry name" value="SDR_fam"/>
</dbReference>
<dbReference type="SUPFAM" id="SSF51735">
    <property type="entry name" value="NAD(P)-binding Rossmann-fold domains"/>
    <property type="match status" value="1"/>
</dbReference>
<dbReference type="CDD" id="cd05369">
    <property type="entry name" value="TER_DECR_SDR_a"/>
    <property type="match status" value="1"/>
</dbReference>
<proteinExistence type="predicted"/>
<dbReference type="FunFam" id="3.40.50.720:FF:000084">
    <property type="entry name" value="Short-chain dehydrogenase reductase"/>
    <property type="match status" value="1"/>
</dbReference>
<dbReference type="PRINTS" id="PR00081">
    <property type="entry name" value="GDHRDH"/>
</dbReference>
<dbReference type="Proteomes" id="UP000739538">
    <property type="component" value="Unassembled WGS sequence"/>
</dbReference>
<dbReference type="NCBIfam" id="NF005752">
    <property type="entry name" value="PRK07576.1"/>
    <property type="match status" value="1"/>
</dbReference>
<evidence type="ECO:0000313" key="3">
    <source>
        <dbReference type="EMBL" id="MCA9758388.1"/>
    </source>
</evidence>
<keyword evidence="1" id="KW-0521">NADP</keyword>
<dbReference type="AlphaFoldDB" id="A0A956NII9"/>
<dbReference type="Gene3D" id="3.40.50.720">
    <property type="entry name" value="NAD(P)-binding Rossmann-like Domain"/>
    <property type="match status" value="1"/>
</dbReference>
<accession>A0A956NII9</accession>
<evidence type="ECO:0000313" key="4">
    <source>
        <dbReference type="Proteomes" id="UP000739538"/>
    </source>
</evidence>
<dbReference type="GO" id="GO:0008670">
    <property type="term" value="F:2,4-dienoyl-CoA reductase (NADPH) activity"/>
    <property type="evidence" value="ECO:0007669"/>
    <property type="project" value="InterPro"/>
</dbReference>
<dbReference type="InterPro" id="IPR045017">
    <property type="entry name" value="DECR2-like"/>
</dbReference>
<dbReference type="Pfam" id="PF13561">
    <property type="entry name" value="adh_short_C2"/>
    <property type="match status" value="1"/>
</dbReference>
<keyword evidence="2" id="KW-0560">Oxidoreductase</keyword>
<gene>
    <name evidence="3" type="ORF">KDA27_21510</name>
</gene>
<dbReference type="GO" id="GO:0009062">
    <property type="term" value="P:fatty acid catabolic process"/>
    <property type="evidence" value="ECO:0007669"/>
    <property type="project" value="InterPro"/>
</dbReference>
<name>A0A956NII9_UNCEI</name>
<reference evidence="3" key="1">
    <citation type="submission" date="2020-04" db="EMBL/GenBank/DDBJ databases">
        <authorList>
            <person name="Zhang T."/>
        </authorList>
    </citation>
    <scope>NUCLEOTIDE SEQUENCE</scope>
    <source>
        <strain evidence="3">HKST-UBA02</strain>
    </source>
</reference>
<organism evidence="3 4">
    <name type="scientific">Eiseniibacteriota bacterium</name>
    <dbReference type="NCBI Taxonomy" id="2212470"/>
    <lineage>
        <taxon>Bacteria</taxon>
        <taxon>Candidatus Eiseniibacteriota</taxon>
    </lineage>
</organism>
<comment type="caution">
    <text evidence="3">The sequence shown here is derived from an EMBL/GenBank/DDBJ whole genome shotgun (WGS) entry which is preliminary data.</text>
</comment>
<sequence length="271" mass="28233">MDIQKYLPSDLFHGKTVFVTGGGSGINLGIARSFAAVGAKVAICGRTQSKLDAARAELESLGAKVLTAALDVRDYDALVDAMEKTRRDLGPVSVLVCGAAGNFLCKTEELSPKGFRSVVDIDLVGSFHACRAAYEQLKETQGSILFVSAGQSLIPYIAQAHAGAAKAGIDNLMRNLALEWGPYGIRSNSIVPGPIAGTEGMRRLAPGDIGKKLEGVIPLRRFGEAEEIGNAAVFLASPLAAYITGTTLVVDGGQNLPGAGLFGQIVMDALS</sequence>
<evidence type="ECO:0000256" key="1">
    <source>
        <dbReference type="ARBA" id="ARBA00022857"/>
    </source>
</evidence>
<dbReference type="EMBL" id="JAGQHS010000167">
    <property type="protein sequence ID" value="MCA9758388.1"/>
    <property type="molecule type" value="Genomic_DNA"/>
</dbReference>